<proteinExistence type="predicted"/>
<accession>A0ABD0QZQ7</accession>
<organism evidence="2 3">
    <name type="scientific">Cirrhinus mrigala</name>
    <name type="common">Mrigala</name>
    <dbReference type="NCBI Taxonomy" id="683832"/>
    <lineage>
        <taxon>Eukaryota</taxon>
        <taxon>Metazoa</taxon>
        <taxon>Chordata</taxon>
        <taxon>Craniata</taxon>
        <taxon>Vertebrata</taxon>
        <taxon>Euteleostomi</taxon>
        <taxon>Actinopterygii</taxon>
        <taxon>Neopterygii</taxon>
        <taxon>Teleostei</taxon>
        <taxon>Ostariophysi</taxon>
        <taxon>Cypriniformes</taxon>
        <taxon>Cyprinidae</taxon>
        <taxon>Labeoninae</taxon>
        <taxon>Labeonini</taxon>
        <taxon>Cirrhinus</taxon>
    </lineage>
</organism>
<comment type="caution">
    <text evidence="2">The sequence shown here is derived from an EMBL/GenBank/DDBJ whole genome shotgun (WGS) entry which is preliminary data.</text>
</comment>
<feature type="non-terminal residue" evidence="2">
    <location>
        <position position="1"/>
    </location>
</feature>
<protein>
    <submittedName>
        <fullName evidence="2">Uncharacterized protein</fullName>
    </submittedName>
</protein>
<feature type="non-terminal residue" evidence="2">
    <location>
        <position position="82"/>
    </location>
</feature>
<sequence>STNLGAPGYRDMDQPPFRGKERRSPSLSVQLKEGLRRLTRTYERHITAPFPAGHPQTSAARNDIWKTGRRLVWPSSGGTHTS</sequence>
<evidence type="ECO:0000313" key="3">
    <source>
        <dbReference type="Proteomes" id="UP001529510"/>
    </source>
</evidence>
<dbReference type="EMBL" id="JAMKFB020000006">
    <property type="protein sequence ID" value="KAL0191178.1"/>
    <property type="molecule type" value="Genomic_DNA"/>
</dbReference>
<reference evidence="2 3" key="1">
    <citation type="submission" date="2024-05" db="EMBL/GenBank/DDBJ databases">
        <title>Genome sequencing and assembly of Indian major carp, Cirrhinus mrigala (Hamilton, 1822).</title>
        <authorList>
            <person name="Mohindra V."/>
            <person name="Chowdhury L.M."/>
            <person name="Lal K."/>
            <person name="Jena J.K."/>
        </authorList>
    </citation>
    <scope>NUCLEOTIDE SEQUENCE [LARGE SCALE GENOMIC DNA]</scope>
    <source>
        <strain evidence="2">CM1030</strain>
        <tissue evidence="2">Blood</tissue>
    </source>
</reference>
<evidence type="ECO:0000313" key="2">
    <source>
        <dbReference type="EMBL" id="KAL0191178.1"/>
    </source>
</evidence>
<evidence type="ECO:0000256" key="1">
    <source>
        <dbReference type="SAM" id="MobiDB-lite"/>
    </source>
</evidence>
<feature type="compositionally biased region" description="Basic and acidic residues" evidence="1">
    <location>
        <begin position="10"/>
        <end position="24"/>
    </location>
</feature>
<dbReference type="Proteomes" id="UP001529510">
    <property type="component" value="Unassembled WGS sequence"/>
</dbReference>
<feature type="region of interest" description="Disordered" evidence="1">
    <location>
        <begin position="1"/>
        <end position="29"/>
    </location>
</feature>
<keyword evidence="3" id="KW-1185">Reference proteome</keyword>
<dbReference type="AlphaFoldDB" id="A0ABD0QZQ7"/>
<name>A0ABD0QZQ7_CIRMR</name>
<gene>
    <name evidence="2" type="ORF">M9458_013876</name>
</gene>